<dbReference type="GO" id="GO:0004795">
    <property type="term" value="F:threonine synthase activity"/>
    <property type="evidence" value="ECO:0007669"/>
    <property type="project" value="TreeGrafter"/>
</dbReference>
<accession>A0A6P8B2M7</accession>
<dbReference type="AlphaFoldDB" id="A0A6P8B2M7"/>
<evidence type="ECO:0000259" key="1">
    <source>
        <dbReference type="Pfam" id="PF14821"/>
    </source>
</evidence>
<dbReference type="Gene3D" id="3.90.1380.10">
    <property type="entry name" value="Threonine synthase, N-terminal domain"/>
    <property type="match status" value="1"/>
</dbReference>
<dbReference type="InterPro" id="IPR036052">
    <property type="entry name" value="TrpB-like_PALP_sf"/>
</dbReference>
<dbReference type="GeneID" id="41961974"/>
<dbReference type="InterPro" id="IPR037158">
    <property type="entry name" value="Thr_synth_N_sf"/>
</dbReference>
<dbReference type="Proteomes" id="UP000515153">
    <property type="component" value="Unplaced"/>
</dbReference>
<sequence length="604" mass="65862">MPLSVYDADEEAVSPSSAYRTNTVTHSDSQRYLSTRGEDIGFRFQDTVLNSLSSDGGFYLPEGTPKLSLSDLTKWKDLSFRDVALAIFSIFISPVEIPAEHLGQIVDASLAGLPNASFAPVTRVDQHHGLYLAELYHGPGGLHDGFGLKALGVFLDYFLEKENMSLAGQEKHHVTVIDGLAGDVGFAAGQAFRGRRNVSFVSLQPSTETPSTGTSESPDISGTNVHVIGMKSASSQDTKIFFLTSYTPEQQIARQLARESKTGSVQDLETLLCGSWPRTLAGIASYFYVYFQIARKVPSLKFGRDKVSFGIPTTDWDIIAAFVARRMGLPVERIIVATSQPDGPLDRLWATGRYESESQAGNNNSAPAMMTTTATWKSEHLENNDEASLSLGQHAVQTEPEFLVSGHVERLFWFLAYDFVTMAGHDIMDAEWDRRQAGGEIQTWLRKLRSKGGFGPVYQDVLESGRRCFGCERTGRPQVQGTVAEVYQGCGGLVVDLGAAAAIKASIKSIKTEKMAGSRSQATVHVVLGLGDPALKVEDLEEALGGLARTQGVSTCLQKVLNRSRELDEMRAAGRIDMHIMAESMDEVKAAVETITWAAVERTE</sequence>
<dbReference type="SUPFAM" id="SSF53686">
    <property type="entry name" value="Tryptophan synthase beta subunit-like PLP-dependent enzymes"/>
    <property type="match status" value="1"/>
</dbReference>
<evidence type="ECO:0000313" key="3">
    <source>
        <dbReference type="RefSeq" id="XP_030981375.1"/>
    </source>
</evidence>
<organism evidence="2 3">
    <name type="scientific">Pyricularia grisea</name>
    <name type="common">Crabgrass-specific blast fungus</name>
    <name type="synonym">Magnaporthe grisea</name>
    <dbReference type="NCBI Taxonomy" id="148305"/>
    <lineage>
        <taxon>Eukaryota</taxon>
        <taxon>Fungi</taxon>
        <taxon>Dikarya</taxon>
        <taxon>Ascomycota</taxon>
        <taxon>Pezizomycotina</taxon>
        <taxon>Sordariomycetes</taxon>
        <taxon>Sordariomycetidae</taxon>
        <taxon>Magnaporthales</taxon>
        <taxon>Pyriculariaceae</taxon>
        <taxon>Pyricularia</taxon>
    </lineage>
</organism>
<keyword evidence="2" id="KW-1185">Reference proteome</keyword>
<dbReference type="PANTHER" id="PTHR42690">
    <property type="entry name" value="THREONINE SYNTHASE FAMILY MEMBER"/>
    <property type="match status" value="1"/>
</dbReference>
<dbReference type="PANTHER" id="PTHR42690:SF1">
    <property type="entry name" value="THREONINE SYNTHASE-LIKE 2"/>
    <property type="match status" value="1"/>
</dbReference>
<name>A0A6P8B2M7_PYRGI</name>
<reference evidence="3" key="2">
    <citation type="submission" date="2019-10" db="EMBL/GenBank/DDBJ databases">
        <authorList>
            <consortium name="NCBI Genome Project"/>
        </authorList>
    </citation>
    <scope>NUCLEOTIDE SEQUENCE</scope>
    <source>
        <strain evidence="3">NI907</strain>
    </source>
</reference>
<dbReference type="KEGG" id="pgri:PgNI_07048"/>
<protein>
    <recommendedName>
        <fullName evidence="1">Threonine synthase N-terminal domain-containing protein</fullName>
    </recommendedName>
</protein>
<dbReference type="RefSeq" id="XP_030981375.1">
    <property type="nucleotide sequence ID" value="XM_031127065.1"/>
</dbReference>
<dbReference type="GO" id="GO:0009088">
    <property type="term" value="P:threonine biosynthetic process"/>
    <property type="evidence" value="ECO:0007669"/>
    <property type="project" value="TreeGrafter"/>
</dbReference>
<feature type="domain" description="Threonine synthase N-terminal" evidence="1">
    <location>
        <begin position="31"/>
        <end position="109"/>
    </location>
</feature>
<dbReference type="Gene3D" id="3.40.50.1100">
    <property type="match status" value="2"/>
</dbReference>
<dbReference type="InterPro" id="IPR029144">
    <property type="entry name" value="Thr_synth_N"/>
</dbReference>
<dbReference type="InterPro" id="IPR051166">
    <property type="entry name" value="Threonine_Synthase"/>
</dbReference>
<reference evidence="3" key="1">
    <citation type="journal article" date="2019" name="Mol. Biol. Evol.">
        <title>Blast fungal genomes show frequent chromosomal changes, gene gains and losses, and effector gene turnover.</title>
        <authorList>
            <person name="Gomez Luciano L.B."/>
            <person name="Jason Tsai I."/>
            <person name="Chuma I."/>
            <person name="Tosa Y."/>
            <person name="Chen Y.H."/>
            <person name="Li J.Y."/>
            <person name="Li M.Y."/>
            <person name="Jade Lu M.Y."/>
            <person name="Nakayashiki H."/>
            <person name="Li W.H."/>
        </authorList>
    </citation>
    <scope>NUCLEOTIDE SEQUENCE</scope>
    <source>
        <strain evidence="3">NI907</strain>
    </source>
</reference>
<evidence type="ECO:0000313" key="2">
    <source>
        <dbReference type="Proteomes" id="UP000515153"/>
    </source>
</evidence>
<gene>
    <name evidence="3" type="ORF">PgNI_07048</name>
</gene>
<proteinExistence type="predicted"/>
<dbReference type="Pfam" id="PF14821">
    <property type="entry name" value="Thr_synth_N"/>
    <property type="match status" value="1"/>
</dbReference>
<reference evidence="3" key="3">
    <citation type="submission" date="2025-08" db="UniProtKB">
        <authorList>
            <consortium name="RefSeq"/>
        </authorList>
    </citation>
    <scope>IDENTIFICATION</scope>
    <source>
        <strain evidence="3">NI907</strain>
    </source>
</reference>